<dbReference type="Proteomes" id="UP001157134">
    <property type="component" value="Unassembled WGS sequence"/>
</dbReference>
<keyword evidence="1" id="KW-0472">Membrane</keyword>
<evidence type="ECO:0000313" key="3">
    <source>
        <dbReference type="Proteomes" id="UP001157134"/>
    </source>
</evidence>
<sequence length="120" mass="13748">MKDSHLFIQGNYFNSEIVRVEPSLQAIFVNFGADRYGFLPLTDFEHYDKKLHKPGATIIISIVKTEHGQKGAQVKAHQHVPDDIQVHKLLSPRKDTRIKTRLFYVLAVVTLAFIVYTKAQ</sequence>
<reference evidence="2 3" key="1">
    <citation type="submission" date="2023-03" db="EMBL/GenBank/DDBJ databases">
        <title>Thalassotalea loyana LMG 22536T draft genome sequence.</title>
        <authorList>
            <person name="Sawabe T."/>
        </authorList>
    </citation>
    <scope>NUCLEOTIDE SEQUENCE [LARGE SCALE GENOMIC DNA]</scope>
    <source>
        <strain evidence="2 3">LMG 22536</strain>
    </source>
</reference>
<dbReference type="InterPro" id="IPR012340">
    <property type="entry name" value="NA-bd_OB-fold"/>
</dbReference>
<keyword evidence="1" id="KW-0812">Transmembrane</keyword>
<organism evidence="2 3">
    <name type="scientific">Thalassotalea loyana</name>
    <dbReference type="NCBI Taxonomy" id="280483"/>
    <lineage>
        <taxon>Bacteria</taxon>
        <taxon>Pseudomonadati</taxon>
        <taxon>Pseudomonadota</taxon>
        <taxon>Gammaproteobacteria</taxon>
        <taxon>Alteromonadales</taxon>
        <taxon>Colwelliaceae</taxon>
        <taxon>Thalassotalea</taxon>
    </lineage>
</organism>
<dbReference type="SUPFAM" id="SSF50249">
    <property type="entry name" value="Nucleic acid-binding proteins"/>
    <property type="match status" value="1"/>
</dbReference>
<gene>
    <name evidence="2" type="ORF">tloyanaT_15400</name>
</gene>
<protein>
    <recommendedName>
        <fullName evidence="4">S1 motif domain-containing protein</fullName>
    </recommendedName>
</protein>
<proteinExistence type="predicted"/>
<evidence type="ECO:0008006" key="4">
    <source>
        <dbReference type="Google" id="ProtNLM"/>
    </source>
</evidence>
<dbReference type="RefSeq" id="WP_284297258.1">
    <property type="nucleotide sequence ID" value="NZ_BSSV01000003.1"/>
</dbReference>
<evidence type="ECO:0000313" key="2">
    <source>
        <dbReference type="EMBL" id="GLX85288.1"/>
    </source>
</evidence>
<keyword evidence="3" id="KW-1185">Reference proteome</keyword>
<comment type="caution">
    <text evidence="2">The sequence shown here is derived from an EMBL/GenBank/DDBJ whole genome shotgun (WGS) entry which is preliminary data.</text>
</comment>
<dbReference type="Gene3D" id="2.40.50.140">
    <property type="entry name" value="Nucleic acid-binding proteins"/>
    <property type="match status" value="1"/>
</dbReference>
<accession>A0ABQ6HAZ4</accession>
<keyword evidence="1" id="KW-1133">Transmembrane helix</keyword>
<name>A0ABQ6HAZ4_9GAMM</name>
<dbReference type="EMBL" id="BSSV01000003">
    <property type="protein sequence ID" value="GLX85288.1"/>
    <property type="molecule type" value="Genomic_DNA"/>
</dbReference>
<evidence type="ECO:0000256" key="1">
    <source>
        <dbReference type="SAM" id="Phobius"/>
    </source>
</evidence>
<feature type="transmembrane region" description="Helical" evidence="1">
    <location>
        <begin position="102"/>
        <end position="119"/>
    </location>
</feature>